<proteinExistence type="predicted"/>
<feature type="region of interest" description="Disordered" evidence="1">
    <location>
        <begin position="1"/>
        <end position="28"/>
    </location>
</feature>
<evidence type="ECO:0000313" key="2">
    <source>
        <dbReference type="EMBL" id="KZT54000.1"/>
    </source>
</evidence>
<sequence length="106" mass="12110">MEQNMRTLKEQLKKEKLEREKDQKANSEILRQERSKWEKDRQELLKDVTRLSVRLLSGSGASVPGTTRRRSLSPELSVAEVETATASRGNKRPKLTNTTQSSSRAK</sequence>
<evidence type="ECO:0000256" key="1">
    <source>
        <dbReference type="SAM" id="MobiDB-lite"/>
    </source>
</evidence>
<dbReference type="EMBL" id="KV424024">
    <property type="protein sequence ID" value="KZT54000.1"/>
    <property type="molecule type" value="Genomic_DNA"/>
</dbReference>
<name>A0A165E315_9BASI</name>
<dbReference type="Proteomes" id="UP000076842">
    <property type="component" value="Unassembled WGS sequence"/>
</dbReference>
<keyword evidence="3" id="KW-1185">Reference proteome</keyword>
<dbReference type="InParanoid" id="A0A165E315"/>
<feature type="region of interest" description="Disordered" evidence="1">
    <location>
        <begin position="57"/>
        <end position="106"/>
    </location>
</feature>
<accession>A0A165E315</accession>
<feature type="compositionally biased region" description="Basic and acidic residues" evidence="1">
    <location>
        <begin position="7"/>
        <end position="28"/>
    </location>
</feature>
<protein>
    <submittedName>
        <fullName evidence="2">Uncharacterized protein</fullName>
    </submittedName>
</protein>
<dbReference type="AlphaFoldDB" id="A0A165E315"/>
<reference evidence="2 3" key="1">
    <citation type="journal article" date="2016" name="Mol. Biol. Evol.">
        <title>Comparative Genomics of Early-Diverging Mushroom-Forming Fungi Provides Insights into the Origins of Lignocellulose Decay Capabilities.</title>
        <authorList>
            <person name="Nagy L.G."/>
            <person name="Riley R."/>
            <person name="Tritt A."/>
            <person name="Adam C."/>
            <person name="Daum C."/>
            <person name="Floudas D."/>
            <person name="Sun H."/>
            <person name="Yadav J.S."/>
            <person name="Pangilinan J."/>
            <person name="Larsson K.H."/>
            <person name="Matsuura K."/>
            <person name="Barry K."/>
            <person name="Labutti K."/>
            <person name="Kuo R."/>
            <person name="Ohm R.A."/>
            <person name="Bhattacharya S.S."/>
            <person name="Shirouzu T."/>
            <person name="Yoshinaga Y."/>
            <person name="Martin F.M."/>
            <person name="Grigoriev I.V."/>
            <person name="Hibbett D.S."/>
        </authorList>
    </citation>
    <scope>NUCLEOTIDE SEQUENCE [LARGE SCALE GENOMIC DNA]</scope>
    <source>
        <strain evidence="2 3">HHB12733</strain>
    </source>
</reference>
<evidence type="ECO:0000313" key="3">
    <source>
        <dbReference type="Proteomes" id="UP000076842"/>
    </source>
</evidence>
<feature type="compositionally biased region" description="Polar residues" evidence="1">
    <location>
        <begin position="95"/>
        <end position="106"/>
    </location>
</feature>
<gene>
    <name evidence="2" type="ORF">CALCODRAFT_31063</name>
</gene>
<organism evidence="2 3">
    <name type="scientific">Calocera cornea HHB12733</name>
    <dbReference type="NCBI Taxonomy" id="1353952"/>
    <lineage>
        <taxon>Eukaryota</taxon>
        <taxon>Fungi</taxon>
        <taxon>Dikarya</taxon>
        <taxon>Basidiomycota</taxon>
        <taxon>Agaricomycotina</taxon>
        <taxon>Dacrymycetes</taxon>
        <taxon>Dacrymycetales</taxon>
        <taxon>Dacrymycetaceae</taxon>
        <taxon>Calocera</taxon>
    </lineage>
</organism>